<reference evidence="2 3" key="3">
    <citation type="submission" date="2019-11" db="EMBL/GenBank/DDBJ databases">
        <title>A de novo genome assembly of a pear dwarfing rootstock.</title>
        <authorList>
            <person name="Wang F."/>
            <person name="Wang J."/>
            <person name="Li S."/>
            <person name="Zhang Y."/>
            <person name="Fang M."/>
            <person name="Ma L."/>
            <person name="Zhao Y."/>
            <person name="Jiang S."/>
        </authorList>
    </citation>
    <scope>NUCLEOTIDE SEQUENCE [LARGE SCALE GENOMIC DNA]</scope>
    <source>
        <strain evidence="2">S2</strain>
        <tissue evidence="2">Leaf</tissue>
    </source>
</reference>
<sequence length="84" mass="9448">MKFHHGRRRPGDFQARGGEILDGSVPVRDPDVSRDRNQRIPNAQVPVGTFVVGGEEAEGKGPVGARERRVPKDYDFAFPRHWVL</sequence>
<evidence type="ECO:0000256" key="1">
    <source>
        <dbReference type="SAM" id="MobiDB-lite"/>
    </source>
</evidence>
<comment type="caution">
    <text evidence="2">The sequence shown here is derived from an EMBL/GenBank/DDBJ whole genome shotgun (WGS) entry which is preliminary data.</text>
</comment>
<keyword evidence="2" id="KW-0675">Receptor</keyword>
<keyword evidence="3" id="KW-1185">Reference proteome</keyword>
<keyword evidence="2" id="KW-0430">Lectin</keyword>
<dbReference type="Proteomes" id="UP000327157">
    <property type="component" value="Chromosome 5"/>
</dbReference>
<protein>
    <submittedName>
        <fullName evidence="2">G-type lectin S-receptor-like serine/threonine-protein kinase SD2-2</fullName>
    </submittedName>
</protein>
<keyword evidence="2" id="KW-0808">Transferase</keyword>
<accession>A0A5N5IC79</accession>
<evidence type="ECO:0000313" key="2">
    <source>
        <dbReference type="EMBL" id="KAB2636122.1"/>
    </source>
</evidence>
<feature type="region of interest" description="Disordered" evidence="1">
    <location>
        <begin position="1"/>
        <end position="36"/>
    </location>
</feature>
<reference evidence="3" key="2">
    <citation type="submission" date="2019-10" db="EMBL/GenBank/DDBJ databases">
        <title>A de novo genome assembly of a pear dwarfing rootstock.</title>
        <authorList>
            <person name="Wang F."/>
            <person name="Wang J."/>
            <person name="Li S."/>
            <person name="Zhang Y."/>
            <person name="Fang M."/>
            <person name="Ma L."/>
            <person name="Zhao Y."/>
            <person name="Jiang S."/>
        </authorList>
    </citation>
    <scope>NUCLEOTIDE SEQUENCE [LARGE SCALE GENOMIC DNA]</scope>
</reference>
<name>A0A5N5IC79_9ROSA</name>
<reference evidence="2 3" key="1">
    <citation type="submission" date="2019-09" db="EMBL/GenBank/DDBJ databases">
        <authorList>
            <person name="Ou C."/>
        </authorList>
    </citation>
    <scope>NUCLEOTIDE SEQUENCE [LARGE SCALE GENOMIC DNA]</scope>
    <source>
        <strain evidence="2">S2</strain>
        <tissue evidence="2">Leaf</tissue>
    </source>
</reference>
<organism evidence="2 3">
    <name type="scientific">Pyrus ussuriensis x Pyrus communis</name>
    <dbReference type="NCBI Taxonomy" id="2448454"/>
    <lineage>
        <taxon>Eukaryota</taxon>
        <taxon>Viridiplantae</taxon>
        <taxon>Streptophyta</taxon>
        <taxon>Embryophyta</taxon>
        <taxon>Tracheophyta</taxon>
        <taxon>Spermatophyta</taxon>
        <taxon>Magnoliopsida</taxon>
        <taxon>eudicotyledons</taxon>
        <taxon>Gunneridae</taxon>
        <taxon>Pentapetalae</taxon>
        <taxon>rosids</taxon>
        <taxon>fabids</taxon>
        <taxon>Rosales</taxon>
        <taxon>Rosaceae</taxon>
        <taxon>Amygdaloideae</taxon>
        <taxon>Maleae</taxon>
        <taxon>Pyrus</taxon>
    </lineage>
</organism>
<dbReference type="GO" id="GO:0030246">
    <property type="term" value="F:carbohydrate binding"/>
    <property type="evidence" value="ECO:0007669"/>
    <property type="project" value="UniProtKB-KW"/>
</dbReference>
<keyword evidence="2" id="KW-0418">Kinase</keyword>
<dbReference type="AlphaFoldDB" id="A0A5N5IC79"/>
<proteinExistence type="predicted"/>
<gene>
    <name evidence="2" type="ORF">D8674_026656</name>
</gene>
<dbReference type="EMBL" id="SMOL01000004">
    <property type="protein sequence ID" value="KAB2636122.1"/>
    <property type="molecule type" value="Genomic_DNA"/>
</dbReference>
<dbReference type="GO" id="GO:0016301">
    <property type="term" value="F:kinase activity"/>
    <property type="evidence" value="ECO:0007669"/>
    <property type="project" value="UniProtKB-KW"/>
</dbReference>
<evidence type="ECO:0000313" key="3">
    <source>
        <dbReference type="Proteomes" id="UP000327157"/>
    </source>
</evidence>